<gene>
    <name evidence="5" type="ORF">MNOR_LOCUS16335</name>
</gene>
<dbReference type="PANTHER" id="PTHR10380:SF173">
    <property type="entry name" value="CUTICULAR PROTEIN 47EF, ISOFORM C-RELATED"/>
    <property type="match status" value="1"/>
</dbReference>
<dbReference type="Pfam" id="PF00379">
    <property type="entry name" value="Chitin_bind_4"/>
    <property type="match status" value="1"/>
</dbReference>
<feature type="signal peptide" evidence="4">
    <location>
        <begin position="1"/>
        <end position="18"/>
    </location>
</feature>
<dbReference type="PANTHER" id="PTHR10380">
    <property type="entry name" value="CUTICLE PROTEIN"/>
    <property type="match status" value="1"/>
</dbReference>
<evidence type="ECO:0000256" key="1">
    <source>
        <dbReference type="ARBA" id="ARBA00022460"/>
    </source>
</evidence>
<feature type="region of interest" description="Disordered" evidence="3">
    <location>
        <begin position="63"/>
        <end position="82"/>
    </location>
</feature>
<protein>
    <submittedName>
        <fullName evidence="5">Uncharacterized protein</fullName>
    </submittedName>
</protein>
<reference evidence="5 6" key="1">
    <citation type="submission" date="2024-05" db="EMBL/GenBank/DDBJ databases">
        <authorList>
            <person name="Wallberg A."/>
        </authorList>
    </citation>
    <scope>NUCLEOTIDE SEQUENCE [LARGE SCALE GENOMIC DNA]</scope>
</reference>
<keyword evidence="4" id="KW-0732">Signal</keyword>
<evidence type="ECO:0000313" key="6">
    <source>
        <dbReference type="Proteomes" id="UP001497623"/>
    </source>
</evidence>
<organism evidence="5 6">
    <name type="scientific">Meganyctiphanes norvegica</name>
    <name type="common">Northern krill</name>
    <name type="synonym">Thysanopoda norvegica</name>
    <dbReference type="NCBI Taxonomy" id="48144"/>
    <lineage>
        <taxon>Eukaryota</taxon>
        <taxon>Metazoa</taxon>
        <taxon>Ecdysozoa</taxon>
        <taxon>Arthropoda</taxon>
        <taxon>Crustacea</taxon>
        <taxon>Multicrustacea</taxon>
        <taxon>Malacostraca</taxon>
        <taxon>Eumalacostraca</taxon>
        <taxon>Eucarida</taxon>
        <taxon>Euphausiacea</taxon>
        <taxon>Euphausiidae</taxon>
        <taxon>Meganyctiphanes</taxon>
    </lineage>
</organism>
<dbReference type="InterPro" id="IPR000618">
    <property type="entry name" value="Insect_cuticle"/>
</dbReference>
<dbReference type="Proteomes" id="UP001497623">
    <property type="component" value="Unassembled WGS sequence"/>
</dbReference>
<dbReference type="AlphaFoldDB" id="A0AAV2QW19"/>
<sequence length="126" mass="13686">MNTALLCLFCLVLGMGDCIPVAQEGYNYAPPPPKYEHIPILQDDRSSKTGYGEYSFNYKTGNGITRSESGAQKDGQVSSGGWSYTAPEGTPIALEFVADHGGYQPQGAHLPVAPPLEYERTQEFSH</sequence>
<dbReference type="EMBL" id="CAXKWB010010664">
    <property type="protein sequence ID" value="CAL4098825.1"/>
    <property type="molecule type" value="Genomic_DNA"/>
</dbReference>
<keyword evidence="6" id="KW-1185">Reference proteome</keyword>
<keyword evidence="1 2" id="KW-0193">Cuticle</keyword>
<evidence type="ECO:0000256" key="3">
    <source>
        <dbReference type="SAM" id="MobiDB-lite"/>
    </source>
</evidence>
<name>A0AAV2QW19_MEGNR</name>
<accession>A0AAV2QW19</accession>
<dbReference type="InterPro" id="IPR050468">
    <property type="entry name" value="Cuticle_Struct_Prot"/>
</dbReference>
<dbReference type="GO" id="GO:0062129">
    <property type="term" value="C:chitin-based extracellular matrix"/>
    <property type="evidence" value="ECO:0007669"/>
    <property type="project" value="TreeGrafter"/>
</dbReference>
<evidence type="ECO:0000313" key="5">
    <source>
        <dbReference type="EMBL" id="CAL4098825.1"/>
    </source>
</evidence>
<proteinExistence type="predicted"/>
<dbReference type="GO" id="GO:0008010">
    <property type="term" value="F:structural constituent of chitin-based larval cuticle"/>
    <property type="evidence" value="ECO:0007669"/>
    <property type="project" value="TreeGrafter"/>
</dbReference>
<dbReference type="PROSITE" id="PS51155">
    <property type="entry name" value="CHIT_BIND_RR_2"/>
    <property type="match status" value="1"/>
</dbReference>
<feature type="chain" id="PRO_5043988085" evidence="4">
    <location>
        <begin position="19"/>
        <end position="126"/>
    </location>
</feature>
<evidence type="ECO:0000256" key="4">
    <source>
        <dbReference type="SAM" id="SignalP"/>
    </source>
</evidence>
<comment type="caution">
    <text evidence="5">The sequence shown here is derived from an EMBL/GenBank/DDBJ whole genome shotgun (WGS) entry which is preliminary data.</text>
</comment>
<evidence type="ECO:0000256" key="2">
    <source>
        <dbReference type="PROSITE-ProRule" id="PRU00497"/>
    </source>
</evidence>
<dbReference type="PROSITE" id="PS00233">
    <property type="entry name" value="CHIT_BIND_RR_1"/>
    <property type="match status" value="1"/>
</dbReference>
<dbReference type="InterPro" id="IPR031311">
    <property type="entry name" value="CHIT_BIND_RR_consensus"/>
</dbReference>